<gene>
    <name evidence="1" type="ORF">KPL71_018329</name>
</gene>
<keyword evidence="2" id="KW-1185">Reference proteome</keyword>
<organism evidence="1 2">
    <name type="scientific">Citrus sinensis</name>
    <name type="common">Sweet orange</name>
    <name type="synonym">Citrus aurantium var. sinensis</name>
    <dbReference type="NCBI Taxonomy" id="2711"/>
    <lineage>
        <taxon>Eukaryota</taxon>
        <taxon>Viridiplantae</taxon>
        <taxon>Streptophyta</taxon>
        <taxon>Embryophyta</taxon>
        <taxon>Tracheophyta</taxon>
        <taxon>Spermatophyta</taxon>
        <taxon>Magnoliopsida</taxon>
        <taxon>eudicotyledons</taxon>
        <taxon>Gunneridae</taxon>
        <taxon>Pentapetalae</taxon>
        <taxon>rosids</taxon>
        <taxon>malvids</taxon>
        <taxon>Sapindales</taxon>
        <taxon>Rutaceae</taxon>
        <taxon>Aurantioideae</taxon>
        <taxon>Citrus</taxon>
    </lineage>
</organism>
<sequence>MTRLIISIDHSSDKEELIKVGMKVNSYKEAYDLYNKYALRKGFSISIWNIRRDTSNKIRQCEFVCSKQEFQLDEDLCEVKKVNNLETRTCCKAMIRFTVNDGEWVISHIRTSIQQNEIGGAGNLNFLKKDMRNFLQKEKDDMIEAGDVQALPNYLKRRQGEDPRFFYSIQVDQYNCMKFFFLEEILDYDCFGDVVCFDTTFRTNKYNLICAAFVGTTESFVLLFEIFLKATGNKQPKCIFRYKDKAMSSAIEIVFSETRHRLWTWHIAKNAARQLATYYTRPEKLYSLKEKWCPAFSLDTFSANMKSTQRSESTDNVFHQISAKTIELKKNGILSHAVQTYTNKMFNIFEKEYLGCMAVMMEEIFKNDEVYVYKANEEGQQRLFQSMWILCRHALKVFYLHNFMNLPQRYLLKRWTKEAKKGLVVGNCTAELSGNNTKFGQLLRLSEPMLHARTEIYSIVSLSVSRTMIVKEQLAHTMKLLKDDMDSNNYSVDQFERQEN</sequence>
<dbReference type="Proteomes" id="UP000829398">
    <property type="component" value="Chromosome 6"/>
</dbReference>
<name>A0ACB8JXB3_CITSI</name>
<protein>
    <submittedName>
        <fullName evidence="1">Protein FAR1-RELATED SEQUENCE</fullName>
    </submittedName>
</protein>
<dbReference type="EMBL" id="CM039175">
    <property type="protein sequence ID" value="KAH9737089.1"/>
    <property type="molecule type" value="Genomic_DNA"/>
</dbReference>
<evidence type="ECO:0000313" key="2">
    <source>
        <dbReference type="Proteomes" id="UP000829398"/>
    </source>
</evidence>
<accession>A0ACB8JXB3</accession>
<comment type="caution">
    <text evidence="1">The sequence shown here is derived from an EMBL/GenBank/DDBJ whole genome shotgun (WGS) entry which is preliminary data.</text>
</comment>
<reference evidence="2" key="1">
    <citation type="journal article" date="2023" name="Hortic. Res.">
        <title>A chromosome-level phased genome enabling allele-level studies in sweet orange: a case study on citrus Huanglongbing tolerance.</title>
        <authorList>
            <person name="Wu B."/>
            <person name="Yu Q."/>
            <person name="Deng Z."/>
            <person name="Duan Y."/>
            <person name="Luo F."/>
            <person name="Gmitter F. Jr."/>
        </authorList>
    </citation>
    <scope>NUCLEOTIDE SEQUENCE [LARGE SCALE GENOMIC DNA]</scope>
    <source>
        <strain evidence="2">cv. Valencia</strain>
    </source>
</reference>
<proteinExistence type="predicted"/>
<evidence type="ECO:0000313" key="1">
    <source>
        <dbReference type="EMBL" id="KAH9737089.1"/>
    </source>
</evidence>